<proteinExistence type="predicted"/>
<dbReference type="EMBL" id="CAJPDR010000340">
    <property type="protein sequence ID" value="CAF9932944.1"/>
    <property type="molecule type" value="Genomic_DNA"/>
</dbReference>
<dbReference type="AlphaFoldDB" id="A0A8H3FY28"/>
<protein>
    <recommendedName>
        <fullName evidence="1">YjeF N-terminal domain-containing protein</fullName>
    </recommendedName>
</protein>
<accession>A0A8H3FY28</accession>
<sequence>MDVLEIKSEKEVRVRSGWLQLSDVDIFPSSIGEVEGKALGLVRAELFFLDQKLKVVNLTLDQSEMDGKHSICAIPSRLDGYAHTSSNRPVQKLETCLELAEIKNNFPASISALLKSLALPTGLDALGSEFSADGSGLGSPGCLDKFRTRLSSLTMRPESSAVSRVLPPPLMTLNAKNAGALDKDLMSIGAFSLDQLMELAGLSVSQAGS</sequence>
<dbReference type="PROSITE" id="PS51385">
    <property type="entry name" value="YJEF_N"/>
    <property type="match status" value="1"/>
</dbReference>
<dbReference type="Proteomes" id="UP000664203">
    <property type="component" value="Unassembled WGS sequence"/>
</dbReference>
<evidence type="ECO:0000259" key="1">
    <source>
        <dbReference type="PROSITE" id="PS51385"/>
    </source>
</evidence>
<keyword evidence="3" id="KW-1185">Reference proteome</keyword>
<dbReference type="OrthoDB" id="10064708at2759"/>
<evidence type="ECO:0000313" key="2">
    <source>
        <dbReference type="EMBL" id="CAF9932944.1"/>
    </source>
</evidence>
<evidence type="ECO:0000313" key="3">
    <source>
        <dbReference type="Proteomes" id="UP000664203"/>
    </source>
</evidence>
<dbReference type="InterPro" id="IPR004443">
    <property type="entry name" value="YjeF_N_dom"/>
</dbReference>
<comment type="caution">
    <text evidence="2">The sequence shown here is derived from an EMBL/GenBank/DDBJ whole genome shotgun (WGS) entry which is preliminary data.</text>
</comment>
<feature type="domain" description="YjeF N-terminal" evidence="1">
    <location>
        <begin position="178"/>
        <end position="209"/>
    </location>
</feature>
<organism evidence="2 3">
    <name type="scientific">Alectoria fallacina</name>
    <dbReference type="NCBI Taxonomy" id="1903189"/>
    <lineage>
        <taxon>Eukaryota</taxon>
        <taxon>Fungi</taxon>
        <taxon>Dikarya</taxon>
        <taxon>Ascomycota</taxon>
        <taxon>Pezizomycotina</taxon>
        <taxon>Lecanoromycetes</taxon>
        <taxon>OSLEUM clade</taxon>
        <taxon>Lecanoromycetidae</taxon>
        <taxon>Lecanorales</taxon>
        <taxon>Lecanorineae</taxon>
        <taxon>Parmeliaceae</taxon>
        <taxon>Alectoria</taxon>
    </lineage>
</organism>
<name>A0A8H3FY28_9LECA</name>
<reference evidence="2" key="1">
    <citation type="submission" date="2021-03" db="EMBL/GenBank/DDBJ databases">
        <authorList>
            <person name="Tagirdzhanova G."/>
        </authorList>
    </citation>
    <scope>NUCLEOTIDE SEQUENCE</scope>
</reference>
<gene>
    <name evidence="2" type="ORF">ALECFALPRED_005447</name>
</gene>